<evidence type="ECO:0000256" key="2">
    <source>
        <dbReference type="ARBA" id="ARBA00022692"/>
    </source>
</evidence>
<comment type="subcellular location">
    <subcellularLocation>
        <location evidence="1">Membrane</location>
        <topology evidence="1">Multi-pass membrane protein</topology>
    </subcellularLocation>
</comment>
<keyword evidence="2 8" id="KW-0812">Transmembrane</keyword>
<reference evidence="10" key="1">
    <citation type="submission" date="2020-05" db="EMBL/GenBank/DDBJ databases">
        <title>WGS assembly of Panicum virgatum.</title>
        <authorList>
            <person name="Lovell J.T."/>
            <person name="Jenkins J."/>
            <person name="Shu S."/>
            <person name="Juenger T.E."/>
            <person name="Schmutz J."/>
        </authorList>
    </citation>
    <scope>NUCLEOTIDE SEQUENCE</scope>
    <source>
        <strain evidence="10">AP13</strain>
    </source>
</reference>
<feature type="transmembrane region" description="Helical" evidence="8">
    <location>
        <begin position="687"/>
        <end position="715"/>
    </location>
</feature>
<feature type="region of interest" description="Disordered" evidence="7">
    <location>
        <begin position="1"/>
        <end position="29"/>
    </location>
</feature>
<protein>
    <recommendedName>
        <fullName evidence="9">PGG domain-containing protein</fullName>
    </recommendedName>
</protein>
<feature type="transmembrane region" description="Helical" evidence="8">
    <location>
        <begin position="621"/>
        <end position="641"/>
    </location>
</feature>
<feature type="transmembrane region" description="Helical" evidence="8">
    <location>
        <begin position="533"/>
        <end position="556"/>
    </location>
</feature>
<accession>A0A8T0PKI4</accession>
<name>A0A8T0PKI4_PANVG</name>
<dbReference type="Pfam" id="PF00023">
    <property type="entry name" value="Ank"/>
    <property type="match status" value="3"/>
</dbReference>
<comment type="caution">
    <text evidence="10">The sequence shown here is derived from an EMBL/GenBank/DDBJ whole genome shotgun (WGS) entry which is preliminary data.</text>
</comment>
<dbReference type="InterPro" id="IPR036770">
    <property type="entry name" value="Ankyrin_rpt-contain_sf"/>
</dbReference>
<keyword evidence="5" id="KW-0040">ANK repeat</keyword>
<evidence type="ECO:0000256" key="7">
    <source>
        <dbReference type="SAM" id="MobiDB-lite"/>
    </source>
</evidence>
<dbReference type="Proteomes" id="UP000823388">
    <property type="component" value="Chromosome 8N"/>
</dbReference>
<proteinExistence type="predicted"/>
<dbReference type="PANTHER" id="PTHR24186:SF50">
    <property type="entry name" value="ANKYRIN REPEAT-CONTAINING PROTEIN ITN1-LIKE ISOFORM X1"/>
    <property type="match status" value="1"/>
</dbReference>
<evidence type="ECO:0000259" key="9">
    <source>
        <dbReference type="Pfam" id="PF13962"/>
    </source>
</evidence>
<evidence type="ECO:0000313" key="10">
    <source>
        <dbReference type="EMBL" id="KAG2558784.1"/>
    </source>
</evidence>
<keyword evidence="11" id="KW-1185">Reference proteome</keyword>
<dbReference type="SUPFAM" id="SSF48403">
    <property type="entry name" value="Ankyrin repeat"/>
    <property type="match status" value="2"/>
</dbReference>
<dbReference type="EMBL" id="CM029052">
    <property type="protein sequence ID" value="KAG2558784.1"/>
    <property type="molecule type" value="Genomic_DNA"/>
</dbReference>
<dbReference type="AlphaFoldDB" id="A0A8T0PKI4"/>
<feature type="domain" description="PGG" evidence="9">
    <location>
        <begin position="525"/>
        <end position="640"/>
    </location>
</feature>
<evidence type="ECO:0000256" key="4">
    <source>
        <dbReference type="ARBA" id="ARBA00022989"/>
    </source>
</evidence>
<evidence type="ECO:0000256" key="3">
    <source>
        <dbReference type="ARBA" id="ARBA00022737"/>
    </source>
</evidence>
<gene>
    <name evidence="10" type="ORF">PVAP13_8NG315300</name>
</gene>
<evidence type="ECO:0000256" key="8">
    <source>
        <dbReference type="SAM" id="Phobius"/>
    </source>
</evidence>
<keyword evidence="6 8" id="KW-0472">Membrane</keyword>
<dbReference type="InterPro" id="IPR002110">
    <property type="entry name" value="Ankyrin_rpt"/>
</dbReference>
<dbReference type="Gene3D" id="1.25.40.20">
    <property type="entry name" value="Ankyrin repeat-containing domain"/>
    <property type="match status" value="1"/>
</dbReference>
<dbReference type="InterPro" id="IPR026961">
    <property type="entry name" value="PGG_dom"/>
</dbReference>
<dbReference type="PANTHER" id="PTHR24186">
    <property type="entry name" value="PROTEIN PHOSPHATASE 1 REGULATORY SUBUNIT"/>
    <property type="match status" value="1"/>
</dbReference>
<keyword evidence="4 8" id="KW-1133">Transmembrane helix</keyword>
<feature type="compositionally biased region" description="Low complexity" evidence="7">
    <location>
        <begin position="1"/>
        <end position="27"/>
    </location>
</feature>
<evidence type="ECO:0000256" key="5">
    <source>
        <dbReference type="ARBA" id="ARBA00023043"/>
    </source>
</evidence>
<dbReference type="SMART" id="SM00248">
    <property type="entry name" value="ANK"/>
    <property type="match status" value="8"/>
</dbReference>
<evidence type="ECO:0000313" key="11">
    <source>
        <dbReference type="Proteomes" id="UP000823388"/>
    </source>
</evidence>
<evidence type="ECO:0000256" key="1">
    <source>
        <dbReference type="ARBA" id="ARBA00004141"/>
    </source>
</evidence>
<sequence>MADVAANQADQAAAAAAPTTTASAAPDINARPPVLHPQLFVAARRGDIEGLKELLLLRNDGDQQGGPAAATATTTAQVVLEVDRPPAAAPLLHLLDGVTRNEGDSLLHVVAACGNGENFLDCAKMICQGRSGFLVARNNRGDTPLHCAASAGNEGMISCIMALAAAGDETTVTEFLRMRNKCGETALHQAVRAGSKDSMDKLMSVDPELAAVPSEADEGNTTSPLYLAISLGKEDIAEHLIQKSNGRLSCSGPHRRNVLHAAVTRRKALPMLLELFKDVTVQVQQGARSVSTVPLLWQLTMQRDIDGSTPLHLAASLDWWPESWVVSERFKHIWPWSKSTATLLLDANSCSAYQPDNKGLYPIHIAAWADNLDVTKVLLERCPDCATLRDGKGRTFLHVAAGRRRATHHKVAYYVCRQMEHPLVLNMQDNDGDTALHHAIHVGNLVVFNCLIRNTKVDLSIANKDELTPLDLSWAKLPRSLHYRSHPRAVISRTLLVVGAPAGGSRSDLFREKYIGERDEKKKSEDVAKTTEAMGIVSVLIATVTFASAFTLPGGYYQSASDGGVPGTPILAGSYAFNAFIVADALAFICSCLATFSLVFAGVPAMELSARHRHTNISLQLLYASGGSLMASFALGLYLVLAPTAAHATAITVCVFSSGALVFGNMEAWQLLRGVNTARARLGIRRLLATWCDLASATGVSLLFPFASLIVIFGLPAITGTRNKLSSLYAVGAVIFGLQSLGLLTGPPLIRLMIQRWKYYKTNGGLVKYLEDFPDLCKL</sequence>
<feature type="transmembrane region" description="Helical" evidence="8">
    <location>
        <begin position="576"/>
        <end position="600"/>
    </location>
</feature>
<feature type="transmembrane region" description="Helical" evidence="8">
    <location>
        <begin position="727"/>
        <end position="750"/>
    </location>
</feature>
<dbReference type="GO" id="GO:0005886">
    <property type="term" value="C:plasma membrane"/>
    <property type="evidence" value="ECO:0007669"/>
    <property type="project" value="TreeGrafter"/>
</dbReference>
<organism evidence="10 11">
    <name type="scientific">Panicum virgatum</name>
    <name type="common">Blackwell switchgrass</name>
    <dbReference type="NCBI Taxonomy" id="38727"/>
    <lineage>
        <taxon>Eukaryota</taxon>
        <taxon>Viridiplantae</taxon>
        <taxon>Streptophyta</taxon>
        <taxon>Embryophyta</taxon>
        <taxon>Tracheophyta</taxon>
        <taxon>Spermatophyta</taxon>
        <taxon>Magnoliopsida</taxon>
        <taxon>Liliopsida</taxon>
        <taxon>Poales</taxon>
        <taxon>Poaceae</taxon>
        <taxon>PACMAD clade</taxon>
        <taxon>Panicoideae</taxon>
        <taxon>Panicodae</taxon>
        <taxon>Paniceae</taxon>
        <taxon>Panicinae</taxon>
        <taxon>Panicum</taxon>
        <taxon>Panicum sect. Hiantes</taxon>
    </lineage>
</organism>
<keyword evidence="3" id="KW-0677">Repeat</keyword>
<dbReference type="Pfam" id="PF13962">
    <property type="entry name" value="PGG"/>
    <property type="match status" value="1"/>
</dbReference>
<dbReference type="OrthoDB" id="662453at2759"/>
<evidence type="ECO:0000256" key="6">
    <source>
        <dbReference type="ARBA" id="ARBA00023136"/>
    </source>
</evidence>
<feature type="transmembrane region" description="Helical" evidence="8">
    <location>
        <begin position="647"/>
        <end position="666"/>
    </location>
</feature>